<dbReference type="EMBL" id="JAMYZZ010000001">
    <property type="protein sequence ID" value="MCP1257193.1"/>
    <property type="molecule type" value="Genomic_DNA"/>
</dbReference>
<evidence type="ECO:0000313" key="3">
    <source>
        <dbReference type="Proteomes" id="UP001523528"/>
    </source>
</evidence>
<proteinExistence type="predicted"/>
<evidence type="ECO:0000256" key="1">
    <source>
        <dbReference type="SAM" id="SignalP"/>
    </source>
</evidence>
<feature type="chain" id="PRO_5045956316" description="Lipoprotein" evidence="1">
    <location>
        <begin position="26"/>
        <end position="81"/>
    </location>
</feature>
<organism evidence="2 3">
    <name type="scientific">Acetobacter lambici</name>
    <dbReference type="NCBI Taxonomy" id="1332824"/>
    <lineage>
        <taxon>Bacteria</taxon>
        <taxon>Pseudomonadati</taxon>
        <taxon>Pseudomonadota</taxon>
        <taxon>Alphaproteobacteria</taxon>
        <taxon>Acetobacterales</taxon>
        <taxon>Acetobacteraceae</taxon>
        <taxon>Acetobacter</taxon>
    </lineage>
</organism>
<dbReference type="PROSITE" id="PS51257">
    <property type="entry name" value="PROKAR_LIPOPROTEIN"/>
    <property type="match status" value="1"/>
</dbReference>
<evidence type="ECO:0008006" key="4">
    <source>
        <dbReference type="Google" id="ProtNLM"/>
    </source>
</evidence>
<keyword evidence="1" id="KW-0732">Signal</keyword>
<feature type="signal peptide" evidence="1">
    <location>
        <begin position="1"/>
        <end position="25"/>
    </location>
</feature>
<keyword evidence="3" id="KW-1185">Reference proteome</keyword>
<protein>
    <recommendedName>
        <fullName evidence="4">Lipoprotein</fullName>
    </recommendedName>
</protein>
<accession>A0ABT1EWE5</accession>
<reference evidence="2 3" key="1">
    <citation type="submission" date="2022-06" db="EMBL/GenBank/DDBJ databases">
        <title>Acetobacer genomes from food samples.</title>
        <authorList>
            <person name="Sombolestani A."/>
        </authorList>
    </citation>
    <scope>NUCLEOTIDE SEQUENCE [LARGE SCALE GENOMIC DNA]</scope>
    <source>
        <strain evidence="2 3">R-83285</strain>
    </source>
</reference>
<evidence type="ECO:0000313" key="2">
    <source>
        <dbReference type="EMBL" id="MCP1257193.1"/>
    </source>
</evidence>
<comment type="caution">
    <text evidence="2">The sequence shown here is derived from an EMBL/GenBank/DDBJ whole genome shotgun (WGS) entry which is preliminary data.</text>
</comment>
<dbReference type="Proteomes" id="UP001523528">
    <property type="component" value="Unassembled WGS sequence"/>
</dbReference>
<gene>
    <name evidence="2" type="ORF">NKW50_01140</name>
</gene>
<sequence length="81" mass="9282">MKKLMCSRPQLAMLVFILTGLSACAEDPHAHYYHPHSHKGQAAPDWYRPPATPQNTFQYKNSKNFYTKKAVGAQEGLQYDR</sequence>
<name>A0ABT1EWE5_9PROT</name>
<dbReference type="RefSeq" id="WP_165990551.1">
    <property type="nucleotide sequence ID" value="NZ_JAMYZY010000001.1"/>
</dbReference>